<dbReference type="Gene3D" id="3.30.420.10">
    <property type="entry name" value="Ribonuclease H-like superfamily/Ribonuclease H"/>
    <property type="match status" value="1"/>
</dbReference>
<evidence type="ECO:0000259" key="1">
    <source>
        <dbReference type="PROSITE" id="PS50879"/>
    </source>
</evidence>
<name>A0A4Y2HTF5_ARAVE</name>
<dbReference type="SUPFAM" id="SSF53098">
    <property type="entry name" value="Ribonuclease H-like"/>
    <property type="match status" value="1"/>
</dbReference>
<keyword evidence="3" id="KW-1185">Reference proteome</keyword>
<reference evidence="2 3" key="1">
    <citation type="journal article" date="2019" name="Sci. Rep.">
        <title>Orb-weaving spider Araneus ventricosus genome elucidates the spidroin gene catalogue.</title>
        <authorList>
            <person name="Kono N."/>
            <person name="Nakamura H."/>
            <person name="Ohtoshi R."/>
            <person name="Moran D.A.P."/>
            <person name="Shinohara A."/>
            <person name="Yoshida Y."/>
            <person name="Fujiwara M."/>
            <person name="Mori M."/>
            <person name="Tomita M."/>
            <person name="Arakawa K."/>
        </authorList>
    </citation>
    <scope>NUCLEOTIDE SEQUENCE [LARGE SCALE GENOMIC DNA]</scope>
</reference>
<evidence type="ECO:0000313" key="3">
    <source>
        <dbReference type="Proteomes" id="UP000499080"/>
    </source>
</evidence>
<feature type="domain" description="RNase H type-1" evidence="1">
    <location>
        <begin position="1"/>
        <end position="94"/>
    </location>
</feature>
<evidence type="ECO:0000313" key="2">
    <source>
        <dbReference type="EMBL" id="GBM68319.1"/>
    </source>
</evidence>
<accession>A0A4Y2HTF5</accession>
<dbReference type="PROSITE" id="PS50879">
    <property type="entry name" value="RNASE_H_1"/>
    <property type="match status" value="1"/>
</dbReference>
<dbReference type="AlphaFoldDB" id="A0A4Y2HTF5"/>
<sequence length="217" mass="24842">MVLGKHYHIQKIPETLAIKEAINWANSKGISTSIWSDSESALRAISSFKNSNPLIQEAQQLFLQNPSMQLNWIKALVGFLGNEAADNLAKQATKEGTRLHLQAPKCHLKKVLRIPSLNKWQQYWDSSDTGRYIFNILPKVSLTQASWSRESILFATGHTPFPSYLYIVRLNHSFRCLCMREKGRPSPLENFLSSYVIFSFYPNQVQKILNFGGKTYF</sequence>
<proteinExistence type="predicted"/>
<dbReference type="EMBL" id="BGPR01002133">
    <property type="protein sequence ID" value="GBM68319.1"/>
    <property type="molecule type" value="Genomic_DNA"/>
</dbReference>
<dbReference type="OrthoDB" id="411823at2759"/>
<organism evidence="2 3">
    <name type="scientific">Araneus ventricosus</name>
    <name type="common">Orbweaver spider</name>
    <name type="synonym">Epeira ventricosa</name>
    <dbReference type="NCBI Taxonomy" id="182803"/>
    <lineage>
        <taxon>Eukaryota</taxon>
        <taxon>Metazoa</taxon>
        <taxon>Ecdysozoa</taxon>
        <taxon>Arthropoda</taxon>
        <taxon>Chelicerata</taxon>
        <taxon>Arachnida</taxon>
        <taxon>Araneae</taxon>
        <taxon>Araneomorphae</taxon>
        <taxon>Entelegynae</taxon>
        <taxon>Araneoidea</taxon>
        <taxon>Araneidae</taxon>
        <taxon>Araneus</taxon>
    </lineage>
</organism>
<comment type="caution">
    <text evidence="2">The sequence shown here is derived from an EMBL/GenBank/DDBJ whole genome shotgun (WGS) entry which is preliminary data.</text>
</comment>
<gene>
    <name evidence="2" type="ORF">AVEN_24178_1</name>
</gene>
<protein>
    <recommendedName>
        <fullName evidence="1">RNase H type-1 domain-containing protein</fullName>
    </recommendedName>
</protein>
<dbReference type="InterPro" id="IPR002156">
    <property type="entry name" value="RNaseH_domain"/>
</dbReference>
<dbReference type="GO" id="GO:0004523">
    <property type="term" value="F:RNA-DNA hybrid ribonuclease activity"/>
    <property type="evidence" value="ECO:0007669"/>
    <property type="project" value="InterPro"/>
</dbReference>
<dbReference type="GO" id="GO:0003676">
    <property type="term" value="F:nucleic acid binding"/>
    <property type="evidence" value="ECO:0007669"/>
    <property type="project" value="InterPro"/>
</dbReference>
<dbReference type="Proteomes" id="UP000499080">
    <property type="component" value="Unassembled WGS sequence"/>
</dbReference>
<dbReference type="InterPro" id="IPR036397">
    <property type="entry name" value="RNaseH_sf"/>
</dbReference>
<dbReference type="InterPro" id="IPR012337">
    <property type="entry name" value="RNaseH-like_sf"/>
</dbReference>